<dbReference type="Proteomes" id="UP000580250">
    <property type="component" value="Unassembled WGS sequence"/>
</dbReference>
<sequence>MEMRAIQKKKKNMSNKIKVKGLLKIVFGLFLLQKEQKLKSNTSFSQKQHNNLCATKLRIII</sequence>
<name>A0A6V7VPC3_MELEN</name>
<gene>
    <name evidence="1" type="ORF">MENT_LOCUS28095</name>
</gene>
<comment type="caution">
    <text evidence="1">The sequence shown here is derived from an EMBL/GenBank/DDBJ whole genome shotgun (WGS) entry which is preliminary data.</text>
</comment>
<organism evidence="1 2">
    <name type="scientific">Meloidogyne enterolobii</name>
    <name type="common">Root-knot nematode worm</name>
    <name type="synonym">Meloidogyne mayaguensis</name>
    <dbReference type="NCBI Taxonomy" id="390850"/>
    <lineage>
        <taxon>Eukaryota</taxon>
        <taxon>Metazoa</taxon>
        <taxon>Ecdysozoa</taxon>
        <taxon>Nematoda</taxon>
        <taxon>Chromadorea</taxon>
        <taxon>Rhabditida</taxon>
        <taxon>Tylenchina</taxon>
        <taxon>Tylenchomorpha</taxon>
        <taxon>Tylenchoidea</taxon>
        <taxon>Meloidogynidae</taxon>
        <taxon>Meloidogyninae</taxon>
        <taxon>Meloidogyne</taxon>
    </lineage>
</organism>
<accession>A0A6V7VPC3</accession>
<evidence type="ECO:0000313" key="1">
    <source>
        <dbReference type="EMBL" id="CAD2176298.1"/>
    </source>
</evidence>
<proteinExistence type="predicted"/>
<protein>
    <submittedName>
        <fullName evidence="1">Uncharacterized protein</fullName>
    </submittedName>
</protein>
<dbReference type="AlphaFoldDB" id="A0A6V7VPC3"/>
<evidence type="ECO:0000313" key="2">
    <source>
        <dbReference type="Proteomes" id="UP000580250"/>
    </source>
</evidence>
<reference evidence="1 2" key="1">
    <citation type="submission" date="2020-08" db="EMBL/GenBank/DDBJ databases">
        <authorList>
            <person name="Koutsovoulos G."/>
            <person name="Danchin GJ E."/>
        </authorList>
    </citation>
    <scope>NUCLEOTIDE SEQUENCE [LARGE SCALE GENOMIC DNA]</scope>
</reference>
<dbReference type="EMBL" id="CAJEWN010000273">
    <property type="protein sequence ID" value="CAD2176298.1"/>
    <property type="molecule type" value="Genomic_DNA"/>
</dbReference>